<reference evidence="1" key="1">
    <citation type="submission" date="2014-09" db="EMBL/GenBank/DDBJ databases">
        <authorList>
            <person name="Magalhaes I.L.F."/>
            <person name="Oliveira U."/>
            <person name="Santos F.R."/>
            <person name="Vidigal T.H.D.A."/>
            <person name="Brescovit A.D."/>
            <person name="Santos A.J."/>
        </authorList>
    </citation>
    <scope>NUCLEOTIDE SEQUENCE</scope>
    <source>
        <tissue evidence="1">Shoot tissue taken approximately 20 cm above the soil surface</tissue>
    </source>
</reference>
<accession>A0A0A9E9S4</accession>
<evidence type="ECO:0000313" key="1">
    <source>
        <dbReference type="EMBL" id="JAD94625.1"/>
    </source>
</evidence>
<sequence length="87" mass="9542">MGSIAGFDCALENILLPLHPHLRRPRAAAGVGEEALVDHLPRLLHELLVRHRLGPHLLHRRCAPVPAHLGGLRGHRHSRASSVACEE</sequence>
<organism evidence="1">
    <name type="scientific">Arundo donax</name>
    <name type="common">Giant reed</name>
    <name type="synonym">Donax arundinaceus</name>
    <dbReference type="NCBI Taxonomy" id="35708"/>
    <lineage>
        <taxon>Eukaryota</taxon>
        <taxon>Viridiplantae</taxon>
        <taxon>Streptophyta</taxon>
        <taxon>Embryophyta</taxon>
        <taxon>Tracheophyta</taxon>
        <taxon>Spermatophyta</taxon>
        <taxon>Magnoliopsida</taxon>
        <taxon>Liliopsida</taxon>
        <taxon>Poales</taxon>
        <taxon>Poaceae</taxon>
        <taxon>PACMAD clade</taxon>
        <taxon>Arundinoideae</taxon>
        <taxon>Arundineae</taxon>
        <taxon>Arundo</taxon>
    </lineage>
</organism>
<proteinExistence type="predicted"/>
<dbReference type="EMBL" id="GBRH01203270">
    <property type="protein sequence ID" value="JAD94625.1"/>
    <property type="molecule type" value="Transcribed_RNA"/>
</dbReference>
<name>A0A0A9E9S4_ARUDO</name>
<reference evidence="1" key="2">
    <citation type="journal article" date="2015" name="Data Brief">
        <title>Shoot transcriptome of the giant reed, Arundo donax.</title>
        <authorList>
            <person name="Barrero R.A."/>
            <person name="Guerrero F.D."/>
            <person name="Moolhuijzen P."/>
            <person name="Goolsby J.A."/>
            <person name="Tidwell J."/>
            <person name="Bellgard S.E."/>
            <person name="Bellgard M.I."/>
        </authorList>
    </citation>
    <scope>NUCLEOTIDE SEQUENCE</scope>
    <source>
        <tissue evidence="1">Shoot tissue taken approximately 20 cm above the soil surface</tissue>
    </source>
</reference>
<dbReference type="AlphaFoldDB" id="A0A0A9E9S4"/>
<protein>
    <submittedName>
        <fullName evidence="1">Uncharacterized protein</fullName>
    </submittedName>
</protein>